<gene>
    <name evidence="3" type="ORF">MtrunA17_Chr3g0091351</name>
</gene>
<evidence type="ECO:0000313" key="3">
    <source>
        <dbReference type="EMBL" id="RHN66464.1"/>
    </source>
</evidence>
<evidence type="ECO:0000256" key="1">
    <source>
        <dbReference type="ARBA" id="ARBA00023186"/>
    </source>
</evidence>
<protein>
    <submittedName>
        <fullName evidence="3">Putative chaperone DnaJ</fullName>
    </submittedName>
</protein>
<dbReference type="Gene3D" id="2.60.260.20">
    <property type="entry name" value="Urease metallochaperone UreE, N-terminal domain"/>
    <property type="match status" value="1"/>
</dbReference>
<dbReference type="EMBL" id="PSQE01000003">
    <property type="protein sequence ID" value="RHN66464.1"/>
    <property type="molecule type" value="Genomic_DNA"/>
</dbReference>
<dbReference type="PANTHER" id="PTHR24078">
    <property type="entry name" value="DNAJ HOMOLOG SUBFAMILY C MEMBER"/>
    <property type="match status" value="1"/>
</dbReference>
<dbReference type="GO" id="GO:0006457">
    <property type="term" value="P:protein folding"/>
    <property type="evidence" value="ECO:0007669"/>
    <property type="project" value="InterPro"/>
</dbReference>
<evidence type="ECO:0000313" key="4">
    <source>
        <dbReference type="Proteomes" id="UP000265566"/>
    </source>
</evidence>
<dbReference type="InterPro" id="IPR008971">
    <property type="entry name" value="HSP40/DnaJ_pept-bd"/>
</dbReference>
<dbReference type="Proteomes" id="UP000265566">
    <property type="component" value="Chromosome 3"/>
</dbReference>
<dbReference type="PANTHER" id="PTHR24078:SF577">
    <property type="entry name" value="OS05G0562300 PROTEIN"/>
    <property type="match status" value="1"/>
</dbReference>
<keyword evidence="1" id="KW-0143">Chaperone</keyword>
<dbReference type="InterPro" id="IPR051339">
    <property type="entry name" value="DnaJ_subfamily_B"/>
</dbReference>
<organism evidence="3 4">
    <name type="scientific">Medicago truncatula</name>
    <name type="common">Barrel medic</name>
    <name type="synonym">Medicago tribuloides</name>
    <dbReference type="NCBI Taxonomy" id="3880"/>
    <lineage>
        <taxon>Eukaryota</taxon>
        <taxon>Viridiplantae</taxon>
        <taxon>Streptophyta</taxon>
        <taxon>Embryophyta</taxon>
        <taxon>Tracheophyta</taxon>
        <taxon>Spermatophyta</taxon>
        <taxon>Magnoliopsida</taxon>
        <taxon>eudicotyledons</taxon>
        <taxon>Gunneridae</taxon>
        <taxon>Pentapetalae</taxon>
        <taxon>rosids</taxon>
        <taxon>fabids</taxon>
        <taxon>Fabales</taxon>
        <taxon>Fabaceae</taxon>
        <taxon>Papilionoideae</taxon>
        <taxon>50 kb inversion clade</taxon>
        <taxon>NPAAA clade</taxon>
        <taxon>Hologalegina</taxon>
        <taxon>IRL clade</taxon>
        <taxon>Trifolieae</taxon>
        <taxon>Medicago</taxon>
    </lineage>
</organism>
<dbReference type="Pfam" id="PF01556">
    <property type="entry name" value="DnaJ_C"/>
    <property type="match status" value="1"/>
</dbReference>
<dbReference type="AlphaFoldDB" id="A0A396IQ41"/>
<dbReference type="InterPro" id="IPR002939">
    <property type="entry name" value="DnaJ_C"/>
</dbReference>
<sequence length="102" mass="11408">MGNEKSDMIPVDVIFVIAEKPHTLYTRNGDDLLIQQKITYVEALRGTVLKIPTLDGRSLSVTLPRRVTLGYEHKVPGEGMPLTKVPGRKGTLKITITDIKYF</sequence>
<dbReference type="GO" id="GO:0051082">
    <property type="term" value="F:unfolded protein binding"/>
    <property type="evidence" value="ECO:0007669"/>
    <property type="project" value="InterPro"/>
</dbReference>
<proteinExistence type="predicted"/>
<comment type="caution">
    <text evidence="3">The sequence shown here is derived from an EMBL/GenBank/DDBJ whole genome shotgun (WGS) entry which is preliminary data.</text>
</comment>
<dbReference type="SUPFAM" id="SSF49493">
    <property type="entry name" value="HSP40/DnaJ peptide-binding domain"/>
    <property type="match status" value="1"/>
</dbReference>
<name>A0A396IQ41_MEDTR</name>
<dbReference type="Gramene" id="rna14456">
    <property type="protein sequence ID" value="RHN66464.1"/>
    <property type="gene ID" value="gene14456"/>
</dbReference>
<feature type="domain" description="Chaperone DnaJ C-terminal" evidence="2">
    <location>
        <begin position="2"/>
        <end position="96"/>
    </location>
</feature>
<reference evidence="4" key="1">
    <citation type="journal article" date="2018" name="Nat. Plants">
        <title>Whole-genome landscape of Medicago truncatula symbiotic genes.</title>
        <authorList>
            <person name="Pecrix Y."/>
            <person name="Staton S.E."/>
            <person name="Sallet E."/>
            <person name="Lelandais-Briere C."/>
            <person name="Moreau S."/>
            <person name="Carrere S."/>
            <person name="Blein T."/>
            <person name="Jardinaud M.F."/>
            <person name="Latrasse D."/>
            <person name="Zouine M."/>
            <person name="Zahm M."/>
            <person name="Kreplak J."/>
            <person name="Mayjonade B."/>
            <person name="Satge C."/>
            <person name="Perez M."/>
            <person name="Cauet S."/>
            <person name="Marande W."/>
            <person name="Chantry-Darmon C."/>
            <person name="Lopez-Roques C."/>
            <person name="Bouchez O."/>
            <person name="Berard A."/>
            <person name="Debelle F."/>
            <person name="Munos S."/>
            <person name="Bendahmane A."/>
            <person name="Berges H."/>
            <person name="Niebel A."/>
            <person name="Buitink J."/>
            <person name="Frugier F."/>
            <person name="Benhamed M."/>
            <person name="Crespi M."/>
            <person name="Gouzy J."/>
            <person name="Gamas P."/>
        </authorList>
    </citation>
    <scope>NUCLEOTIDE SEQUENCE [LARGE SCALE GENOMIC DNA]</scope>
    <source>
        <strain evidence="4">cv. Jemalong A17</strain>
    </source>
</reference>
<evidence type="ECO:0000259" key="2">
    <source>
        <dbReference type="Pfam" id="PF01556"/>
    </source>
</evidence>
<accession>A0A396IQ41</accession>